<feature type="signal peptide" evidence="3">
    <location>
        <begin position="1"/>
        <end position="18"/>
    </location>
</feature>
<dbReference type="EMBL" id="RRYP01010291">
    <property type="protein sequence ID" value="TNV78474.1"/>
    <property type="molecule type" value="Genomic_DNA"/>
</dbReference>
<protein>
    <submittedName>
        <fullName evidence="4">Uncharacterized protein</fullName>
    </submittedName>
</protein>
<gene>
    <name evidence="4" type="ORF">FGO68_gene3738</name>
</gene>
<feature type="compositionally biased region" description="Polar residues" evidence="2">
    <location>
        <begin position="314"/>
        <end position="326"/>
    </location>
</feature>
<feature type="region of interest" description="Disordered" evidence="2">
    <location>
        <begin position="309"/>
        <end position="343"/>
    </location>
</feature>
<keyword evidence="3" id="KW-0732">Signal</keyword>
<sequence length="394" mass="45865">MSFVLLAATFFMMQGTFNMTHFNLEVGTLALYFDDYGPNHELRHNHTAAADEMRVIKYRNIFDYYREVEFNVYFEEYPERDCSLLSLTFIKYDPVNSHTDIIIATLPFQEVPENKYKCIVDVSKLYQTQGFIDFYNKYSELNAIYRDSNEIELKNYIVALIKGLPKKTFGVIAKYDLTISEKGFSTVLEQSARVKRQSKLNDYIKYTEYTGYNTVWDLGSWWNAEPEQIKYFSHEQEIQYLTDTVVEDLVRHRLILEPVGASYLRYPDTVTKGLSKVGGLMALLQVGIILKMFHAKRFVRSVEKNLLQKEEEQSTASKSGKPTSINEGDDEQLITEESPKESDGIYRPQTYVELFSIENFVRMNDTIAKLEGEVKRLSKLLEDKQTIANLKQFD</sequence>
<evidence type="ECO:0000313" key="4">
    <source>
        <dbReference type="EMBL" id="TNV78474.1"/>
    </source>
</evidence>
<evidence type="ECO:0000313" key="5">
    <source>
        <dbReference type="Proteomes" id="UP000785679"/>
    </source>
</evidence>
<keyword evidence="1" id="KW-0175">Coiled coil</keyword>
<feature type="coiled-coil region" evidence="1">
    <location>
        <begin position="360"/>
        <end position="387"/>
    </location>
</feature>
<organism evidence="4 5">
    <name type="scientific">Halteria grandinella</name>
    <dbReference type="NCBI Taxonomy" id="5974"/>
    <lineage>
        <taxon>Eukaryota</taxon>
        <taxon>Sar</taxon>
        <taxon>Alveolata</taxon>
        <taxon>Ciliophora</taxon>
        <taxon>Intramacronucleata</taxon>
        <taxon>Spirotrichea</taxon>
        <taxon>Stichotrichia</taxon>
        <taxon>Sporadotrichida</taxon>
        <taxon>Halteriidae</taxon>
        <taxon>Halteria</taxon>
    </lineage>
</organism>
<evidence type="ECO:0000256" key="2">
    <source>
        <dbReference type="SAM" id="MobiDB-lite"/>
    </source>
</evidence>
<accession>A0A8J8NQG0</accession>
<dbReference type="AlphaFoldDB" id="A0A8J8NQG0"/>
<evidence type="ECO:0000256" key="3">
    <source>
        <dbReference type="SAM" id="SignalP"/>
    </source>
</evidence>
<dbReference type="Proteomes" id="UP000785679">
    <property type="component" value="Unassembled WGS sequence"/>
</dbReference>
<comment type="caution">
    <text evidence="4">The sequence shown here is derived from an EMBL/GenBank/DDBJ whole genome shotgun (WGS) entry which is preliminary data.</text>
</comment>
<evidence type="ECO:0000256" key="1">
    <source>
        <dbReference type="SAM" id="Coils"/>
    </source>
</evidence>
<proteinExistence type="predicted"/>
<name>A0A8J8NQG0_HALGN</name>
<reference evidence="4" key="1">
    <citation type="submission" date="2019-06" db="EMBL/GenBank/DDBJ databases">
        <authorList>
            <person name="Zheng W."/>
        </authorList>
    </citation>
    <scope>NUCLEOTIDE SEQUENCE</scope>
    <source>
        <strain evidence="4">QDHG01</strain>
    </source>
</reference>
<keyword evidence="5" id="KW-1185">Reference proteome</keyword>
<feature type="chain" id="PRO_5035292004" evidence="3">
    <location>
        <begin position="19"/>
        <end position="394"/>
    </location>
</feature>